<evidence type="ECO:0000313" key="3">
    <source>
        <dbReference type="EMBL" id="AOW79525.1"/>
    </source>
</evidence>
<proteinExistence type="predicted"/>
<dbReference type="InterPro" id="IPR006311">
    <property type="entry name" value="TAT_signal"/>
</dbReference>
<dbReference type="STRING" id="1873524.HSR6_0310"/>
<feature type="coiled-coil region" evidence="1">
    <location>
        <begin position="645"/>
        <end position="691"/>
    </location>
</feature>
<dbReference type="KEGG" id="halh:HTSR_0324"/>
<reference evidence="3 4" key="1">
    <citation type="submission" date="2016-06" db="EMBL/GenBank/DDBJ databases">
        <title>Discovery of anaerobic lithoheterotrophic haloarchaeon capable of sulfur respiration by hydrogen and formate.</title>
        <authorList>
            <person name="Sorokin D.Y."/>
            <person name="Kublanov I.V."/>
            <person name="Roman P."/>
            <person name="Sinninghe Damste J.S."/>
            <person name="Golyshin P.N."/>
            <person name="Rojo D."/>
            <person name="Ciordia S."/>
            <person name="Mena Md.C."/>
            <person name="Ferrer M."/>
            <person name="Smedile F."/>
            <person name="Messina E."/>
            <person name="La Cono V."/>
            <person name="Yakimov M.M."/>
        </authorList>
    </citation>
    <scope>NUCLEOTIDE SEQUENCE [LARGE SCALE GENOMIC DNA]</scope>
    <source>
        <strain evidence="3 4">HTSR1</strain>
    </source>
</reference>
<dbReference type="AlphaFoldDB" id="A0A1D8S2E2"/>
<dbReference type="PATRIC" id="fig|1855411.3.peg.321"/>
<gene>
    <name evidence="3" type="ORF">HTSR_0324</name>
</gene>
<protein>
    <submittedName>
        <fullName evidence="3">Uncharacterized protein</fullName>
    </submittedName>
</protein>
<dbReference type="Proteomes" id="UP000185608">
    <property type="component" value="Chromosome"/>
</dbReference>
<organism evidence="3 4">
    <name type="scientific">Halodesulfurarchaeum formicicum</name>
    <dbReference type="NCBI Taxonomy" id="1873524"/>
    <lineage>
        <taxon>Archaea</taxon>
        <taxon>Methanobacteriati</taxon>
        <taxon>Methanobacteriota</taxon>
        <taxon>Stenosarchaea group</taxon>
        <taxon>Halobacteria</taxon>
        <taxon>Halobacteriales</taxon>
        <taxon>Halobacteriaceae</taxon>
        <taxon>Halodesulfurarchaeum</taxon>
    </lineage>
</organism>
<keyword evidence="1" id="KW-0175">Coiled coil</keyword>
<dbReference type="EMBL" id="CP016070">
    <property type="protein sequence ID" value="AOW79525.1"/>
    <property type="molecule type" value="Genomic_DNA"/>
</dbReference>
<feature type="region of interest" description="Disordered" evidence="2">
    <location>
        <begin position="450"/>
        <end position="480"/>
    </location>
</feature>
<accession>A0A1D8S2E2</accession>
<dbReference type="PROSITE" id="PS51318">
    <property type="entry name" value="TAT"/>
    <property type="match status" value="1"/>
</dbReference>
<sequence>MSLDDSTTVDRRTFLTAATALGMSSLAGCSSISPAEDGKTSPLDEQRARELAEQFAPTLYFDAHEKWFPTDPRVYETEQDGEPIVDGFDAFDGYTERAKESDSPPDPTVFYHGVGYEDSPLAVIQFWYYSTFDQFTTNFHWHDWEVLHVFVDTDTGEPQLYVASSHSGTVPNNEFLDPAPGRIPRILSELGSHSSALSVNDVADRFQRFSLEDTFADITNSSIEGLEDIINIPIAYGLPRDEGSRLPYVVPELDGEPIYEHDRLPSIEPEDLIAEELTIRSFADLTSPPGDLPARATGTVFQYGETDRDDAVAYDLVPTSEVEHITDFTGPQLSFEFAIPDFAEDMLASHITTAGVPWEQARYDDPAEDITESNHRSTLADRYDAISQPPSINTVIAGITETVTSEDAPDGEGLTTQNLGVESVALLESEPEALPTFRGVAVARDVPSGDHRLTVNGPGVEPHSESVRVDDEASGPTTAGVEGEIPLVAREHSMKLEIDPEGADSELNAMAIEDDFAGRIYDAPLPDRDGVYLHQGGAYTTEVRDTDDEIGAYRVNPTDQGRVRLSEPRTGKASLATYLADVATETSAAVAALAAADGETDSEPGGGSENAIQGLARALEAVGEAAQRAADQARAGDRGRADESLRTVQERLGRVQTRLAEASEQLPNTLENANERRLEQLNRRADQARDSSKV</sequence>
<name>A0A1D8S2E2_9EURY</name>
<feature type="compositionally biased region" description="Basic and acidic residues" evidence="2">
    <location>
        <begin position="462"/>
        <end position="471"/>
    </location>
</feature>
<evidence type="ECO:0000313" key="4">
    <source>
        <dbReference type="Proteomes" id="UP000185608"/>
    </source>
</evidence>
<evidence type="ECO:0000256" key="1">
    <source>
        <dbReference type="SAM" id="Coils"/>
    </source>
</evidence>
<evidence type="ECO:0000256" key="2">
    <source>
        <dbReference type="SAM" id="MobiDB-lite"/>
    </source>
</evidence>